<reference evidence="1 2" key="1">
    <citation type="journal article" date="2020" name="ISME J.">
        <title>Uncovering the hidden diversity of litter-decomposition mechanisms in mushroom-forming fungi.</title>
        <authorList>
            <person name="Floudas D."/>
            <person name="Bentzer J."/>
            <person name="Ahren D."/>
            <person name="Johansson T."/>
            <person name="Persson P."/>
            <person name="Tunlid A."/>
        </authorList>
    </citation>
    <scope>NUCLEOTIDE SEQUENCE [LARGE SCALE GENOMIC DNA]</scope>
    <source>
        <strain evidence="1 2">CBS 406.79</strain>
    </source>
</reference>
<evidence type="ECO:0000313" key="2">
    <source>
        <dbReference type="Proteomes" id="UP000518752"/>
    </source>
</evidence>
<dbReference type="OrthoDB" id="10036721at2759"/>
<dbReference type="AlphaFoldDB" id="A0A8H5LXJ7"/>
<dbReference type="Proteomes" id="UP000518752">
    <property type="component" value="Unassembled WGS sequence"/>
</dbReference>
<organism evidence="1 2">
    <name type="scientific">Collybiopsis confluens</name>
    <dbReference type="NCBI Taxonomy" id="2823264"/>
    <lineage>
        <taxon>Eukaryota</taxon>
        <taxon>Fungi</taxon>
        <taxon>Dikarya</taxon>
        <taxon>Basidiomycota</taxon>
        <taxon>Agaricomycotina</taxon>
        <taxon>Agaricomycetes</taxon>
        <taxon>Agaricomycetidae</taxon>
        <taxon>Agaricales</taxon>
        <taxon>Marasmiineae</taxon>
        <taxon>Omphalotaceae</taxon>
        <taxon>Collybiopsis</taxon>
    </lineage>
</organism>
<comment type="caution">
    <text evidence="1">The sequence shown here is derived from an EMBL/GenBank/DDBJ whole genome shotgun (WGS) entry which is preliminary data.</text>
</comment>
<dbReference type="PANTHER" id="PTHR34987:SF5">
    <property type="entry name" value="ALPHA-RHAMNOSIDASE"/>
    <property type="match status" value="1"/>
</dbReference>
<keyword evidence="2" id="KW-1185">Reference proteome</keyword>
<protein>
    <submittedName>
        <fullName evidence="1">Uncharacterized protein</fullName>
    </submittedName>
</protein>
<dbReference type="Gene3D" id="1.50.10.10">
    <property type="match status" value="1"/>
</dbReference>
<accession>A0A8H5LXJ7</accession>
<gene>
    <name evidence="1" type="ORF">D9757_010559</name>
</gene>
<proteinExistence type="predicted"/>
<name>A0A8H5LXJ7_9AGAR</name>
<dbReference type="InterPro" id="IPR012341">
    <property type="entry name" value="6hp_glycosidase-like_sf"/>
</dbReference>
<dbReference type="GO" id="GO:0005975">
    <property type="term" value="P:carbohydrate metabolic process"/>
    <property type="evidence" value="ECO:0007669"/>
    <property type="project" value="InterPro"/>
</dbReference>
<dbReference type="EMBL" id="JAACJN010000107">
    <property type="protein sequence ID" value="KAF5373193.1"/>
    <property type="molecule type" value="Genomic_DNA"/>
</dbReference>
<evidence type="ECO:0000313" key="1">
    <source>
        <dbReference type="EMBL" id="KAF5373193.1"/>
    </source>
</evidence>
<dbReference type="PANTHER" id="PTHR34987">
    <property type="entry name" value="C, PUTATIVE (AFU_ORTHOLOGUE AFUA_3G02880)-RELATED"/>
    <property type="match status" value="1"/>
</dbReference>
<sequence length="438" mass="47793">MHCPVSPPFHISSTPSYYPISISSTEQLKQLTHNFPATLAALPRPNDSRCSVILAPPDLPRHICPVPPLRPSEKICLVSPHLYLPALVSVHGCRNTFGGVPHWAMGAPIFDLPSAPTTIVPIQPPLLPITFCKILGLKATQEMGKQVRRLKGCWGKWVETALLANSNAAYAASAASGRPSDSTLSLFLALSELPGLSLPCNASETKETICLAPLCLRGIHTTSCGLRSTIQTERRNSSKLAAHWIFTRIPVPVPPSTASQARVLDTTGFLLERRLSVSDYRADKYDMTAYTGYFYAKDSEFENEDFLTKLWYAGAYTVQTNTVPVNTGRQVPFESQGRAKRDRAVWPGDMGIAVPTQFVSTFDLLPTKNALSTMFAHINPTTGALPESGPPLSQLGSDTYHCWTMIGSSVFTCRNNLALRKGKKMSRSTFDSSIPGEC</sequence>